<dbReference type="SMART" id="SM00382">
    <property type="entry name" value="AAA"/>
    <property type="match status" value="1"/>
</dbReference>
<dbReference type="Gene3D" id="3.40.50.300">
    <property type="entry name" value="P-loop containing nucleotide triphosphate hydrolases"/>
    <property type="match status" value="1"/>
</dbReference>
<evidence type="ECO:0000313" key="6">
    <source>
        <dbReference type="Proteomes" id="UP000005496"/>
    </source>
</evidence>
<dbReference type="InterPro" id="IPR003593">
    <property type="entry name" value="AAA+_ATPase"/>
</dbReference>
<keyword evidence="6" id="KW-1185">Reference proteome</keyword>
<dbReference type="PANTHER" id="PTHR42939:SF1">
    <property type="entry name" value="ABC TRANSPORTER ATP-BINDING PROTEIN ALBC-RELATED"/>
    <property type="match status" value="1"/>
</dbReference>
<comment type="caution">
    <text evidence="5">The sequence shown here is derived from an EMBL/GenBank/DDBJ whole genome shotgun (WGS) entry which is preliminary data.</text>
</comment>
<organism evidence="5 6">
    <name type="scientific">Desulfonatronospira thiodismutans ASO3-1</name>
    <dbReference type="NCBI Taxonomy" id="555779"/>
    <lineage>
        <taxon>Bacteria</taxon>
        <taxon>Pseudomonadati</taxon>
        <taxon>Thermodesulfobacteriota</taxon>
        <taxon>Desulfovibrionia</taxon>
        <taxon>Desulfovibrionales</taxon>
        <taxon>Desulfonatronovibrionaceae</taxon>
        <taxon>Desulfonatronospira</taxon>
    </lineage>
</organism>
<dbReference type="CDD" id="cd03230">
    <property type="entry name" value="ABC_DR_subfamily_A"/>
    <property type="match status" value="1"/>
</dbReference>
<dbReference type="InterPro" id="IPR051782">
    <property type="entry name" value="ABC_Transporter_VariousFunc"/>
</dbReference>
<reference evidence="5" key="1">
    <citation type="submission" date="2010-05" db="EMBL/GenBank/DDBJ databases">
        <title>The draft genome of Desulfonatronospira thiodismutans ASO3-1.</title>
        <authorList>
            <consortium name="US DOE Joint Genome Institute (JGI-PGF)"/>
            <person name="Lucas S."/>
            <person name="Copeland A."/>
            <person name="Lapidus A."/>
            <person name="Cheng J.-F."/>
            <person name="Bruce D."/>
            <person name="Goodwin L."/>
            <person name="Pitluck S."/>
            <person name="Chertkov O."/>
            <person name="Brettin T."/>
            <person name="Detter J.C."/>
            <person name="Han C."/>
            <person name="Land M.L."/>
            <person name="Hauser L."/>
            <person name="Kyrpides N."/>
            <person name="Mikhailova N."/>
            <person name="Muyzer G."/>
            <person name="Woyke T."/>
        </authorList>
    </citation>
    <scope>NUCLEOTIDE SEQUENCE [LARGE SCALE GENOMIC DNA]</scope>
    <source>
        <strain evidence="5">ASO3-1</strain>
    </source>
</reference>
<protein>
    <submittedName>
        <fullName evidence="5">ABC transporter related protein</fullName>
    </submittedName>
</protein>
<evidence type="ECO:0000256" key="1">
    <source>
        <dbReference type="ARBA" id="ARBA00022448"/>
    </source>
</evidence>
<name>D6SQM8_9BACT</name>
<dbReference type="Pfam" id="PF00005">
    <property type="entry name" value="ABC_tran"/>
    <property type="match status" value="1"/>
</dbReference>
<dbReference type="PANTHER" id="PTHR42939">
    <property type="entry name" value="ABC TRANSPORTER ATP-BINDING PROTEIN ALBC-RELATED"/>
    <property type="match status" value="1"/>
</dbReference>
<evidence type="ECO:0000256" key="2">
    <source>
        <dbReference type="ARBA" id="ARBA00022741"/>
    </source>
</evidence>
<dbReference type="Proteomes" id="UP000005496">
    <property type="component" value="Unassembled WGS sequence"/>
</dbReference>
<dbReference type="PROSITE" id="PS50893">
    <property type="entry name" value="ABC_TRANSPORTER_2"/>
    <property type="match status" value="1"/>
</dbReference>
<feature type="domain" description="ABC transporter" evidence="4">
    <location>
        <begin position="11"/>
        <end position="226"/>
    </location>
</feature>
<sequence>MQEKNNQNMLLELDRVSHFFDQRLVFKDITLSLGKGQVLLLAGPNGAGKTTLVNIMTGLIRPVHGTVQAGVPSGKTAYLGHHTFIYPGLSALENLRFWAGMYSLDRSEKEFLDLLALVGLKGFAYENARTFSRGMSQRLSLARVLMLEPELIFLDEPATGMDAQSRRMLREEIGKARQRGASMVWVSHSLEEDLDLADFVLYLENKKQAYLGPAKDFRDHCRENQL</sequence>
<keyword evidence="3" id="KW-0067">ATP-binding</keyword>
<dbReference type="SUPFAM" id="SSF52540">
    <property type="entry name" value="P-loop containing nucleoside triphosphate hydrolases"/>
    <property type="match status" value="1"/>
</dbReference>
<keyword evidence="2" id="KW-0547">Nucleotide-binding</keyword>
<dbReference type="eggNOG" id="COG1131">
    <property type="taxonomic scope" value="Bacteria"/>
</dbReference>
<gene>
    <name evidence="5" type="ORF">Dthio_PD2448</name>
</gene>
<dbReference type="AlphaFoldDB" id="D6SQM8"/>
<accession>D6SQM8</accession>
<dbReference type="GO" id="GO:0005524">
    <property type="term" value="F:ATP binding"/>
    <property type="evidence" value="ECO:0007669"/>
    <property type="project" value="UniProtKB-KW"/>
</dbReference>
<dbReference type="EMBL" id="ACJN02000002">
    <property type="protein sequence ID" value="EFI35054.1"/>
    <property type="molecule type" value="Genomic_DNA"/>
</dbReference>
<evidence type="ECO:0000313" key="5">
    <source>
        <dbReference type="EMBL" id="EFI35054.1"/>
    </source>
</evidence>
<evidence type="ECO:0000256" key="3">
    <source>
        <dbReference type="ARBA" id="ARBA00022840"/>
    </source>
</evidence>
<dbReference type="InterPro" id="IPR027417">
    <property type="entry name" value="P-loop_NTPase"/>
</dbReference>
<evidence type="ECO:0000259" key="4">
    <source>
        <dbReference type="PROSITE" id="PS50893"/>
    </source>
</evidence>
<keyword evidence="1" id="KW-0813">Transport</keyword>
<proteinExistence type="predicted"/>
<dbReference type="InterPro" id="IPR003439">
    <property type="entry name" value="ABC_transporter-like_ATP-bd"/>
</dbReference>
<dbReference type="RefSeq" id="WP_008870368.1">
    <property type="nucleotide sequence ID" value="NZ_ACJN02000002.1"/>
</dbReference>
<dbReference type="GO" id="GO:0016887">
    <property type="term" value="F:ATP hydrolysis activity"/>
    <property type="evidence" value="ECO:0007669"/>
    <property type="project" value="InterPro"/>
</dbReference>